<dbReference type="InterPro" id="IPR002328">
    <property type="entry name" value="ADH_Zn_CS"/>
</dbReference>
<evidence type="ECO:0000256" key="3">
    <source>
        <dbReference type="ARBA" id="ARBA00022833"/>
    </source>
</evidence>
<protein>
    <recommendedName>
        <fullName evidence="5">Alcohol dehydrogenase-like N-terminal domain-containing protein</fullName>
    </recommendedName>
</protein>
<dbReference type="Proteomes" id="UP001501237">
    <property type="component" value="Unassembled WGS sequence"/>
</dbReference>
<dbReference type="PANTHER" id="PTHR42813">
    <property type="entry name" value="ZINC-TYPE ALCOHOL DEHYDROGENASE-LIKE"/>
    <property type="match status" value="1"/>
</dbReference>
<keyword evidence="3" id="KW-0862">Zinc</keyword>
<evidence type="ECO:0000313" key="6">
    <source>
        <dbReference type="EMBL" id="GAA3219854.1"/>
    </source>
</evidence>
<evidence type="ECO:0000256" key="1">
    <source>
        <dbReference type="ARBA" id="ARBA00001947"/>
    </source>
</evidence>
<name>A0ABP6QF97_9ACTN</name>
<dbReference type="InterPro" id="IPR011032">
    <property type="entry name" value="GroES-like_sf"/>
</dbReference>
<evidence type="ECO:0000256" key="4">
    <source>
        <dbReference type="ARBA" id="ARBA00023002"/>
    </source>
</evidence>
<keyword evidence="4" id="KW-0560">Oxidoreductase</keyword>
<proteinExistence type="predicted"/>
<keyword evidence="2" id="KW-0479">Metal-binding</keyword>
<dbReference type="EMBL" id="BAAAUV010000010">
    <property type="protein sequence ID" value="GAA3219854.1"/>
    <property type="molecule type" value="Genomic_DNA"/>
</dbReference>
<gene>
    <name evidence="6" type="ORF">GCM10010468_44150</name>
</gene>
<dbReference type="PROSITE" id="PS00059">
    <property type="entry name" value="ADH_ZINC"/>
    <property type="match status" value="1"/>
</dbReference>
<comment type="cofactor">
    <cofactor evidence="1">
        <name>Zn(2+)</name>
        <dbReference type="ChEBI" id="CHEBI:29105"/>
    </cofactor>
</comment>
<evidence type="ECO:0000259" key="5">
    <source>
        <dbReference type="Pfam" id="PF08240"/>
    </source>
</evidence>
<keyword evidence="7" id="KW-1185">Reference proteome</keyword>
<dbReference type="PANTHER" id="PTHR42813:SF2">
    <property type="entry name" value="DEHYDROGENASE, ZINC-CONTAINING, PUTATIVE (AFU_ORTHOLOGUE AFUA_2G02810)-RELATED"/>
    <property type="match status" value="1"/>
</dbReference>
<accession>A0ABP6QF97</accession>
<organism evidence="6 7">
    <name type="scientific">Actinocorallia longicatena</name>
    <dbReference type="NCBI Taxonomy" id="111803"/>
    <lineage>
        <taxon>Bacteria</taxon>
        <taxon>Bacillati</taxon>
        <taxon>Actinomycetota</taxon>
        <taxon>Actinomycetes</taxon>
        <taxon>Streptosporangiales</taxon>
        <taxon>Thermomonosporaceae</taxon>
        <taxon>Actinocorallia</taxon>
    </lineage>
</organism>
<dbReference type="Gene3D" id="3.90.180.10">
    <property type="entry name" value="Medium-chain alcohol dehydrogenases, catalytic domain"/>
    <property type="match status" value="1"/>
</dbReference>
<sequence length="101" mass="10916">MRAAFMYGAGDVRIDTVSDPVIQRPTDALVRVVTACICGSDLHPYHSMPAGEAWPMGHEFIGVVEETGSEVATVRRGDLVIAPGPSWQNTHVPSDQAKNRD</sequence>
<reference evidence="7" key="1">
    <citation type="journal article" date="2019" name="Int. J. Syst. Evol. Microbiol.">
        <title>The Global Catalogue of Microorganisms (GCM) 10K type strain sequencing project: providing services to taxonomists for standard genome sequencing and annotation.</title>
        <authorList>
            <consortium name="The Broad Institute Genomics Platform"/>
            <consortium name="The Broad Institute Genome Sequencing Center for Infectious Disease"/>
            <person name="Wu L."/>
            <person name="Ma J."/>
        </authorList>
    </citation>
    <scope>NUCLEOTIDE SEQUENCE [LARGE SCALE GENOMIC DNA]</scope>
    <source>
        <strain evidence="7">JCM 9377</strain>
    </source>
</reference>
<comment type="caution">
    <text evidence="6">The sequence shown here is derived from an EMBL/GenBank/DDBJ whole genome shotgun (WGS) entry which is preliminary data.</text>
</comment>
<dbReference type="InterPro" id="IPR013154">
    <property type="entry name" value="ADH-like_N"/>
</dbReference>
<feature type="domain" description="Alcohol dehydrogenase-like N-terminal" evidence="5">
    <location>
        <begin position="25"/>
        <end position="82"/>
    </location>
</feature>
<dbReference type="SUPFAM" id="SSF50129">
    <property type="entry name" value="GroES-like"/>
    <property type="match status" value="1"/>
</dbReference>
<dbReference type="RefSeq" id="WP_344831363.1">
    <property type="nucleotide sequence ID" value="NZ_BAAAUV010000010.1"/>
</dbReference>
<evidence type="ECO:0000313" key="7">
    <source>
        <dbReference type="Proteomes" id="UP001501237"/>
    </source>
</evidence>
<evidence type="ECO:0000256" key="2">
    <source>
        <dbReference type="ARBA" id="ARBA00022723"/>
    </source>
</evidence>
<dbReference type="Pfam" id="PF08240">
    <property type="entry name" value="ADH_N"/>
    <property type="match status" value="1"/>
</dbReference>